<evidence type="ECO:0000256" key="7">
    <source>
        <dbReference type="ARBA" id="ARBA00046740"/>
    </source>
</evidence>
<evidence type="ECO:0000313" key="10">
    <source>
        <dbReference type="EMBL" id="KIA77092.1"/>
    </source>
</evidence>
<dbReference type="PATRIC" id="fig|83552.4.peg.1794"/>
<dbReference type="GO" id="GO:0005840">
    <property type="term" value="C:ribosome"/>
    <property type="evidence" value="ECO:0007669"/>
    <property type="project" value="UniProtKB-KW"/>
</dbReference>
<dbReference type="Proteomes" id="UP000031307">
    <property type="component" value="Unassembled WGS sequence"/>
</dbReference>
<keyword evidence="4 8" id="KW-0689">Ribosomal protein</keyword>
<dbReference type="GO" id="GO:1990904">
    <property type="term" value="C:ribonucleoprotein complex"/>
    <property type="evidence" value="ECO:0007669"/>
    <property type="project" value="UniProtKB-KW"/>
</dbReference>
<keyword evidence="5 8" id="KW-0687">Ribonucleoprotein</keyword>
<dbReference type="PANTHER" id="PTHR11758">
    <property type="entry name" value="40S RIBOSOMAL PROTEIN S15A"/>
    <property type="match status" value="1"/>
</dbReference>
<keyword evidence="3 8" id="KW-0694">RNA-binding</keyword>
<dbReference type="Gene3D" id="3.30.1370.30">
    <property type="match status" value="1"/>
</dbReference>
<evidence type="ECO:0000256" key="1">
    <source>
        <dbReference type="ARBA" id="ARBA00006471"/>
    </source>
</evidence>
<dbReference type="FunFam" id="3.30.1490.10:FF:000001">
    <property type="entry name" value="30S ribosomal protein S8"/>
    <property type="match status" value="1"/>
</dbReference>
<comment type="function">
    <text evidence="8">One of the primary rRNA binding proteins, it binds directly to 16S rRNA central domain where it helps coordinate assembly of the platform of the 30S subunit.</text>
</comment>
<dbReference type="PROSITE" id="PS00053">
    <property type="entry name" value="RIBOSOMAL_S8"/>
    <property type="match status" value="1"/>
</dbReference>
<comment type="subunit">
    <text evidence="7 8">Part of the 30S ribosomal subunit. Contacts proteins S5 and S12.</text>
</comment>
<evidence type="ECO:0000256" key="9">
    <source>
        <dbReference type="RuleBase" id="RU003660"/>
    </source>
</evidence>
<dbReference type="GO" id="GO:0006412">
    <property type="term" value="P:translation"/>
    <property type="evidence" value="ECO:0007669"/>
    <property type="project" value="UniProtKB-UniRule"/>
</dbReference>
<dbReference type="SUPFAM" id="SSF56047">
    <property type="entry name" value="Ribosomal protein S8"/>
    <property type="match status" value="1"/>
</dbReference>
<evidence type="ECO:0000256" key="6">
    <source>
        <dbReference type="ARBA" id="ARBA00035258"/>
    </source>
</evidence>
<comment type="caution">
    <text evidence="10">The sequence shown here is derived from an EMBL/GenBank/DDBJ whole genome shotgun (WGS) entry which is preliminary data.</text>
</comment>
<reference evidence="10 11" key="1">
    <citation type="journal article" date="2014" name="Mol. Biol. Evol.">
        <title>Massive expansion of Ubiquitination-related gene families within the Chlamydiae.</title>
        <authorList>
            <person name="Domman D."/>
            <person name="Collingro A."/>
            <person name="Lagkouvardos I."/>
            <person name="Gehre L."/>
            <person name="Weinmaier T."/>
            <person name="Rattei T."/>
            <person name="Subtil A."/>
            <person name="Horn M."/>
        </authorList>
    </citation>
    <scope>NUCLEOTIDE SEQUENCE [LARGE SCALE GENOMIC DNA]</scope>
    <source>
        <strain evidence="10 11">OEW1</strain>
    </source>
</reference>
<name>A0A0C1E789_9BACT</name>
<sequence>MGSSLRIGEGIMAVSDPVADFLTRIRNASRAQRRFVVIGWSKLKEGIAEILKAQGFIESYLIEKDENHRGIIRVYLKYTERRESVIKGLERVSKPGLRRYVGHDDIPFFYGGLGLSILSTSQGLLPGGEAKKRKIGGELLCRVW</sequence>
<dbReference type="EMBL" id="JSAM01000091">
    <property type="protein sequence ID" value="KIA77092.1"/>
    <property type="molecule type" value="Genomic_DNA"/>
</dbReference>
<organism evidence="10 11">
    <name type="scientific">Parachlamydia acanthamoebae</name>
    <dbReference type="NCBI Taxonomy" id="83552"/>
    <lineage>
        <taxon>Bacteria</taxon>
        <taxon>Pseudomonadati</taxon>
        <taxon>Chlamydiota</taxon>
        <taxon>Chlamydiia</taxon>
        <taxon>Parachlamydiales</taxon>
        <taxon>Parachlamydiaceae</taxon>
        <taxon>Parachlamydia</taxon>
    </lineage>
</organism>
<dbReference type="InterPro" id="IPR035987">
    <property type="entry name" value="Ribosomal_uS8_sf"/>
</dbReference>
<dbReference type="GO" id="GO:0003735">
    <property type="term" value="F:structural constituent of ribosome"/>
    <property type="evidence" value="ECO:0007669"/>
    <property type="project" value="InterPro"/>
</dbReference>
<accession>A0A0C1E789</accession>
<comment type="similarity">
    <text evidence="1 8 9">Belongs to the universal ribosomal protein uS8 family.</text>
</comment>
<evidence type="ECO:0000256" key="8">
    <source>
        <dbReference type="HAMAP-Rule" id="MF_01302"/>
    </source>
</evidence>
<protein>
    <recommendedName>
        <fullName evidence="6 8">Small ribosomal subunit protein uS8</fullName>
    </recommendedName>
</protein>
<dbReference type="HAMAP" id="MF_01302_B">
    <property type="entry name" value="Ribosomal_uS8_B"/>
    <property type="match status" value="1"/>
</dbReference>
<evidence type="ECO:0000256" key="4">
    <source>
        <dbReference type="ARBA" id="ARBA00022980"/>
    </source>
</evidence>
<evidence type="ECO:0000256" key="3">
    <source>
        <dbReference type="ARBA" id="ARBA00022884"/>
    </source>
</evidence>
<dbReference type="InterPro" id="IPR047863">
    <property type="entry name" value="Ribosomal_uS8_CS"/>
</dbReference>
<dbReference type="FunFam" id="3.30.1370.30:FF:000002">
    <property type="entry name" value="30S ribosomal protein S8"/>
    <property type="match status" value="1"/>
</dbReference>
<dbReference type="GO" id="GO:0019843">
    <property type="term" value="F:rRNA binding"/>
    <property type="evidence" value="ECO:0007669"/>
    <property type="project" value="UniProtKB-UniRule"/>
</dbReference>
<keyword evidence="2 8" id="KW-0699">rRNA-binding</keyword>
<dbReference type="InterPro" id="IPR000630">
    <property type="entry name" value="Ribosomal_uS8"/>
</dbReference>
<dbReference type="Pfam" id="PF00410">
    <property type="entry name" value="Ribosomal_S8"/>
    <property type="match status" value="1"/>
</dbReference>
<evidence type="ECO:0000256" key="5">
    <source>
        <dbReference type="ARBA" id="ARBA00023274"/>
    </source>
</evidence>
<dbReference type="AlphaFoldDB" id="A0A0C1E789"/>
<evidence type="ECO:0000313" key="11">
    <source>
        <dbReference type="Proteomes" id="UP000031307"/>
    </source>
</evidence>
<evidence type="ECO:0000256" key="2">
    <source>
        <dbReference type="ARBA" id="ARBA00022730"/>
    </source>
</evidence>
<dbReference type="Gene3D" id="3.30.1490.10">
    <property type="match status" value="1"/>
</dbReference>
<dbReference type="NCBIfam" id="NF001109">
    <property type="entry name" value="PRK00136.1"/>
    <property type="match status" value="1"/>
</dbReference>
<gene>
    <name evidence="8 10" type="primary">rpsH</name>
    <name evidence="10" type="ORF">DB43_GV00420</name>
</gene>
<proteinExistence type="inferred from homology"/>
<dbReference type="GO" id="GO:0005737">
    <property type="term" value="C:cytoplasm"/>
    <property type="evidence" value="ECO:0007669"/>
    <property type="project" value="UniProtKB-ARBA"/>
</dbReference>